<proteinExistence type="predicted"/>
<protein>
    <recommendedName>
        <fullName evidence="1">F-box domain-containing protein</fullName>
    </recommendedName>
</protein>
<accession>A0A1L7X246</accession>
<evidence type="ECO:0000259" key="1">
    <source>
        <dbReference type="PROSITE" id="PS50181"/>
    </source>
</evidence>
<gene>
    <name evidence="2" type="ORF">PAC_08976</name>
</gene>
<dbReference type="InterPro" id="IPR036047">
    <property type="entry name" value="F-box-like_dom_sf"/>
</dbReference>
<reference evidence="2 3" key="1">
    <citation type="submission" date="2016-03" db="EMBL/GenBank/DDBJ databases">
        <authorList>
            <person name="Ploux O."/>
        </authorList>
    </citation>
    <scope>NUCLEOTIDE SEQUENCE [LARGE SCALE GENOMIC DNA]</scope>
    <source>
        <strain evidence="2 3">UAMH 11012</strain>
    </source>
</reference>
<dbReference type="SUPFAM" id="SSF81383">
    <property type="entry name" value="F-box domain"/>
    <property type="match status" value="1"/>
</dbReference>
<dbReference type="PROSITE" id="PS50181">
    <property type="entry name" value="FBOX"/>
    <property type="match status" value="1"/>
</dbReference>
<dbReference type="InterPro" id="IPR001810">
    <property type="entry name" value="F-box_dom"/>
</dbReference>
<sequence>MTLPFLPKEIWGHIFCALTTADLLNISLASKPLHQLVEPTLYSEFDNYCSRFKRAVFRVSIHPNWSILPDLSFIKSNEWIRLQHRMIAATENKKLCDCWLTKVTEKRFWWDAVVGFMIHALSDNLESLTMANYDSLDEYSYIGELSKLSKVEILGSELDFMKDYTSNKILSYLKLRSLTHFIDHNIYRVAHGPHLPTLSIQSIALTNCQMTNEELRDFLWPFSNLKRLSRANSVFSWYSSRYAGIFNVIGATPQLQGHLEELIVDEKDNNQRPLPQTYLSNFSHYTTLRTIVVDSTTALGRPAAYIGELYNEYSYGPEQVNDLLAILPPSLERLTITKSQYYILGCISHIVSCETTSLRKLEQVTLHFDHSARLRGNFLRNLANESWKTVEESGVYLQLKFDD</sequence>
<evidence type="ECO:0000313" key="3">
    <source>
        <dbReference type="Proteomes" id="UP000184330"/>
    </source>
</evidence>
<feature type="domain" description="F-box" evidence="1">
    <location>
        <begin position="1"/>
        <end position="45"/>
    </location>
</feature>
<evidence type="ECO:0000313" key="2">
    <source>
        <dbReference type="EMBL" id="CZR59084.1"/>
    </source>
</evidence>
<dbReference type="EMBL" id="FJOG01000013">
    <property type="protein sequence ID" value="CZR59084.1"/>
    <property type="molecule type" value="Genomic_DNA"/>
</dbReference>
<keyword evidence="3" id="KW-1185">Reference proteome</keyword>
<organism evidence="2 3">
    <name type="scientific">Phialocephala subalpina</name>
    <dbReference type="NCBI Taxonomy" id="576137"/>
    <lineage>
        <taxon>Eukaryota</taxon>
        <taxon>Fungi</taxon>
        <taxon>Dikarya</taxon>
        <taxon>Ascomycota</taxon>
        <taxon>Pezizomycotina</taxon>
        <taxon>Leotiomycetes</taxon>
        <taxon>Helotiales</taxon>
        <taxon>Mollisiaceae</taxon>
        <taxon>Phialocephala</taxon>
        <taxon>Phialocephala fortinii species complex</taxon>
    </lineage>
</organism>
<dbReference type="Proteomes" id="UP000184330">
    <property type="component" value="Unassembled WGS sequence"/>
</dbReference>
<dbReference type="Pfam" id="PF12937">
    <property type="entry name" value="F-box-like"/>
    <property type="match status" value="1"/>
</dbReference>
<dbReference type="AlphaFoldDB" id="A0A1L7X246"/>
<name>A0A1L7X246_9HELO</name>